<name>A0A1F8AQR6_9BACT</name>
<evidence type="ECO:0000313" key="3">
    <source>
        <dbReference type="Proteomes" id="UP000178603"/>
    </source>
</evidence>
<dbReference type="Proteomes" id="UP000178603">
    <property type="component" value="Unassembled WGS sequence"/>
</dbReference>
<dbReference type="AlphaFoldDB" id="A0A1F8AQR6"/>
<evidence type="ECO:0000256" key="1">
    <source>
        <dbReference type="SAM" id="MobiDB-lite"/>
    </source>
</evidence>
<protein>
    <submittedName>
        <fullName evidence="2">Uncharacterized protein</fullName>
    </submittedName>
</protein>
<sequence>MGNDQKSSTTGGLGSAPAVPTAVPGTGPAVTPGPAPVDTSTPSAAPKVVGTPGVVGATDAQAVTEPSMPVDDGVSGSDAAGVPPMPAA</sequence>
<proteinExistence type="predicted"/>
<comment type="caution">
    <text evidence="2">The sequence shown here is derived from an EMBL/GenBank/DDBJ whole genome shotgun (WGS) entry which is preliminary data.</text>
</comment>
<gene>
    <name evidence="2" type="ORF">A3E44_02740</name>
</gene>
<accession>A0A1F8AQR6</accession>
<reference evidence="2 3" key="1">
    <citation type="journal article" date="2016" name="Nat. Commun.">
        <title>Thousands of microbial genomes shed light on interconnected biogeochemical processes in an aquifer system.</title>
        <authorList>
            <person name="Anantharaman K."/>
            <person name="Brown C.T."/>
            <person name="Hug L.A."/>
            <person name="Sharon I."/>
            <person name="Castelle C.J."/>
            <person name="Probst A.J."/>
            <person name="Thomas B.C."/>
            <person name="Singh A."/>
            <person name="Wilkins M.J."/>
            <person name="Karaoz U."/>
            <person name="Brodie E.L."/>
            <person name="Williams K.H."/>
            <person name="Hubbard S.S."/>
            <person name="Banfield J.F."/>
        </authorList>
    </citation>
    <scope>NUCLEOTIDE SEQUENCE [LARGE SCALE GENOMIC DNA]</scope>
</reference>
<evidence type="ECO:0000313" key="2">
    <source>
        <dbReference type="EMBL" id="OGM54097.1"/>
    </source>
</evidence>
<organism evidence="2 3">
    <name type="scientific">Candidatus Woesebacteria bacterium RIFCSPHIGHO2_12_FULL_41_24</name>
    <dbReference type="NCBI Taxonomy" id="1802510"/>
    <lineage>
        <taxon>Bacteria</taxon>
        <taxon>Candidatus Woeseibacteriota</taxon>
    </lineage>
</organism>
<feature type="compositionally biased region" description="Polar residues" evidence="1">
    <location>
        <begin position="1"/>
        <end position="10"/>
    </location>
</feature>
<dbReference type="EMBL" id="MGGW01000018">
    <property type="protein sequence ID" value="OGM54097.1"/>
    <property type="molecule type" value="Genomic_DNA"/>
</dbReference>
<feature type="region of interest" description="Disordered" evidence="1">
    <location>
        <begin position="1"/>
        <end position="88"/>
    </location>
</feature>
<feature type="compositionally biased region" description="Low complexity" evidence="1">
    <location>
        <begin position="16"/>
        <end position="32"/>
    </location>
</feature>